<evidence type="ECO:0000313" key="3">
    <source>
        <dbReference type="EMBL" id="CAG5098769.1"/>
    </source>
</evidence>
<dbReference type="InterPro" id="IPR038765">
    <property type="entry name" value="Papain-like_cys_pep_sf"/>
</dbReference>
<sequence>MVDTPREPHGLAARPPTALTKIFGKKKDPYFGSYELDYEKARAKMLLPTKDRLREAGMQPLKEFWLSDDDMEALILKEIDQLSDENKDLCYILPTYVWTSIHRLRRSPGGHIQHPANRYEAVKHLIWPRRNKKRIEAQKKFNPLRRKYLFLPVNQDAHWSLIVVVNPWKTVERLVDPDPTTEVFNMPVNPDGNGGTPSDVSEEFAERYNLLENERIDTNRYSQFAPYESEPVIYHLCSLTKSDWIQKCELACELLTGMFLDEDNPDLKDTHLDLLKRGLLIRTDNGLQILNGRRPRKLVCDRATRGMMNRPWPCDECLKNGPNRFQKFLPFRYYHQSSPQQFNEYDCGVYTIYAMRKWMLNEKQIKRYLHRCLDSWWSPVDVYNYKYATRRYFDKLANVPDREPVNIFGSPEENGYLGSSKDSFLAYRRLKGLEVREPEKGVKTEPESEEVEEEVISQDEDDLNEELIEEAVEEDLEDEIEDDSQVEEEGQEEDLDESEPTDSFVNGDAETNGEPEDTNSADTETADFLEAVNNVDESNETESMPEPINGVFNGLEDISAAEDSDDEENDTGRTRSNNGDFAPLYADDTGHSDTVDTVTTPNTSSLLSVDETLDGLPDISSETANSSAIDNDGATQMEDVSLEISAVDKTDANYNDLRTNLFDLSEEEDEEDGEENAGAKASNSPIRNDAEEENNGDNENIENDVPIPEKEPDVDDVIDMTNDAELPKPVASKKRKRRAKAAVSEEELASYAYAFEVHRVLNLRYSRRAASTPKIYTPPTYRRTNNTNKVTKRTTAKKSAKKKSTKKGTKKAASKNGASDKSSSSGRASPTKSEPSPKKPKRSRAGTSKSPARTRTANDEDDPPPPRGPKEEPGFSGASFGAPRHDYPSYLIWIGFHRPPPQLPPQLPDNEEPAEETQQAPASSKRSTKSRKKRGKK</sequence>
<protein>
    <submittedName>
        <fullName evidence="3">Oidioi.mRNA.OKI2018_I69.XSR.g15960.t1.cds</fullName>
    </submittedName>
</protein>
<dbReference type="EMBL" id="OU015569">
    <property type="protein sequence ID" value="CAG5098769.1"/>
    <property type="molecule type" value="Genomic_DNA"/>
</dbReference>
<feature type="compositionally biased region" description="Polar residues" evidence="2">
    <location>
        <begin position="595"/>
        <end position="607"/>
    </location>
</feature>
<feature type="compositionally biased region" description="Acidic residues" evidence="2">
    <location>
        <begin position="664"/>
        <end position="675"/>
    </location>
</feature>
<dbReference type="Proteomes" id="UP001158576">
    <property type="component" value="Chromosome XSR"/>
</dbReference>
<evidence type="ECO:0000256" key="1">
    <source>
        <dbReference type="ARBA" id="ARBA00022807"/>
    </source>
</evidence>
<dbReference type="PANTHER" id="PTHR46915:SF2">
    <property type="entry name" value="UBIQUITIN-LIKE PROTEASE 4"/>
    <property type="match status" value="1"/>
</dbReference>
<organism evidence="3 4">
    <name type="scientific">Oikopleura dioica</name>
    <name type="common">Tunicate</name>
    <dbReference type="NCBI Taxonomy" id="34765"/>
    <lineage>
        <taxon>Eukaryota</taxon>
        <taxon>Metazoa</taxon>
        <taxon>Chordata</taxon>
        <taxon>Tunicata</taxon>
        <taxon>Appendicularia</taxon>
        <taxon>Copelata</taxon>
        <taxon>Oikopleuridae</taxon>
        <taxon>Oikopleura</taxon>
    </lineage>
</organism>
<keyword evidence="1" id="KW-0788">Thiol protease</keyword>
<name>A0ABN7SEI5_OIKDI</name>
<evidence type="ECO:0000313" key="4">
    <source>
        <dbReference type="Proteomes" id="UP001158576"/>
    </source>
</evidence>
<accession>A0ABN7SEI5</accession>
<feature type="region of interest" description="Disordered" evidence="2">
    <location>
        <begin position="438"/>
        <end position="634"/>
    </location>
</feature>
<feature type="compositionally biased region" description="Low complexity" evidence="2">
    <location>
        <begin position="814"/>
        <end position="834"/>
    </location>
</feature>
<reference evidence="3 4" key="1">
    <citation type="submission" date="2021-04" db="EMBL/GenBank/DDBJ databases">
        <authorList>
            <person name="Bliznina A."/>
        </authorList>
    </citation>
    <scope>NUCLEOTIDE SEQUENCE [LARGE SCALE GENOMIC DNA]</scope>
</reference>
<feature type="region of interest" description="Disordered" evidence="2">
    <location>
        <begin position="763"/>
        <end position="937"/>
    </location>
</feature>
<feature type="compositionally biased region" description="Low complexity" evidence="2">
    <location>
        <begin position="777"/>
        <end position="789"/>
    </location>
</feature>
<keyword evidence="1" id="KW-0645">Protease</keyword>
<feature type="compositionally biased region" description="Acidic residues" evidence="2">
    <location>
        <begin position="447"/>
        <end position="500"/>
    </location>
</feature>
<feature type="compositionally biased region" description="Pro residues" evidence="2">
    <location>
        <begin position="898"/>
        <end position="907"/>
    </location>
</feature>
<gene>
    <name evidence="3" type="ORF">OKIOD_LOCUS7518</name>
</gene>
<proteinExistence type="predicted"/>
<feature type="compositionally biased region" description="Low complexity" evidence="2">
    <location>
        <begin position="916"/>
        <end position="925"/>
    </location>
</feature>
<feature type="compositionally biased region" description="Acidic residues" evidence="2">
    <location>
        <begin position="690"/>
        <end position="702"/>
    </location>
</feature>
<feature type="compositionally biased region" description="Polar residues" evidence="2">
    <location>
        <begin position="845"/>
        <end position="855"/>
    </location>
</feature>
<dbReference type="Gene3D" id="3.40.395.10">
    <property type="entry name" value="Adenoviral Proteinase, Chain A"/>
    <property type="match status" value="1"/>
</dbReference>
<dbReference type="PANTHER" id="PTHR46915">
    <property type="entry name" value="UBIQUITIN-LIKE PROTEASE 4-RELATED"/>
    <property type="match status" value="1"/>
</dbReference>
<feature type="compositionally biased region" description="Acidic residues" evidence="2">
    <location>
        <begin position="559"/>
        <end position="569"/>
    </location>
</feature>
<feature type="compositionally biased region" description="Acidic residues" evidence="2">
    <location>
        <begin position="511"/>
        <end position="527"/>
    </location>
</feature>
<feature type="compositionally biased region" description="Basic residues" evidence="2">
    <location>
        <begin position="731"/>
        <end position="740"/>
    </location>
</feature>
<keyword evidence="1" id="KW-0378">Hydrolase</keyword>
<feature type="compositionally biased region" description="Basic residues" evidence="2">
    <location>
        <begin position="790"/>
        <end position="813"/>
    </location>
</feature>
<feature type="compositionally biased region" description="Polar residues" evidence="2">
    <location>
        <begin position="620"/>
        <end position="629"/>
    </location>
</feature>
<feature type="region of interest" description="Disordered" evidence="2">
    <location>
        <begin position="647"/>
        <end position="748"/>
    </location>
</feature>
<keyword evidence="4" id="KW-1185">Reference proteome</keyword>
<evidence type="ECO:0000256" key="2">
    <source>
        <dbReference type="SAM" id="MobiDB-lite"/>
    </source>
</evidence>
<dbReference type="SUPFAM" id="SSF54001">
    <property type="entry name" value="Cysteine proteinases"/>
    <property type="match status" value="1"/>
</dbReference>
<feature type="compositionally biased region" description="Basic residues" evidence="2">
    <location>
        <begin position="926"/>
        <end position="937"/>
    </location>
</feature>